<organism evidence="3 4">
    <name type="scientific">Ruminiclostridium cellulolyticum (strain ATCC 35319 / DSM 5812 / JCM 6584 / H10)</name>
    <name type="common">Clostridium cellulolyticum</name>
    <dbReference type="NCBI Taxonomy" id="394503"/>
    <lineage>
        <taxon>Bacteria</taxon>
        <taxon>Bacillati</taxon>
        <taxon>Bacillota</taxon>
        <taxon>Clostridia</taxon>
        <taxon>Eubacteriales</taxon>
        <taxon>Oscillospiraceae</taxon>
        <taxon>Ruminiclostridium</taxon>
    </lineage>
</organism>
<proteinExistence type="predicted"/>
<reference evidence="3 4" key="1">
    <citation type="submission" date="2009-01" db="EMBL/GenBank/DDBJ databases">
        <title>Complete sequence of Clostridium cellulolyticum H10.</title>
        <authorList>
            <consortium name="US DOE Joint Genome Institute"/>
            <person name="Lucas S."/>
            <person name="Copeland A."/>
            <person name="Lapidus A."/>
            <person name="Glavina del Rio T."/>
            <person name="Dalin E."/>
            <person name="Tice H."/>
            <person name="Bruce D."/>
            <person name="Goodwin L."/>
            <person name="Pitluck S."/>
            <person name="Chertkov O."/>
            <person name="Saunders E."/>
            <person name="Brettin T."/>
            <person name="Detter J.C."/>
            <person name="Han C."/>
            <person name="Larimer F."/>
            <person name="Land M."/>
            <person name="Hauser L."/>
            <person name="Kyrpides N."/>
            <person name="Ivanova N."/>
            <person name="Zhou J."/>
            <person name="Richardson P."/>
        </authorList>
    </citation>
    <scope>NUCLEOTIDE SEQUENCE [LARGE SCALE GENOMIC DNA]</scope>
    <source>
        <strain evidence="4">ATCC 35319 / DSM 5812 / JCM 6584 / H10</strain>
    </source>
</reference>
<dbReference type="KEGG" id="cce:Ccel_2092"/>
<dbReference type="STRING" id="394503.Ccel_2092"/>
<dbReference type="eggNOG" id="COG2954">
    <property type="taxonomic scope" value="Bacteria"/>
</dbReference>
<dbReference type="InterPro" id="IPR023577">
    <property type="entry name" value="CYTH_domain"/>
</dbReference>
<dbReference type="PIRSF" id="PIRSF016487">
    <property type="entry name" value="CYTH_UCP016487"/>
    <property type="match status" value="1"/>
</dbReference>
<dbReference type="RefSeq" id="WP_015925539.1">
    <property type="nucleotide sequence ID" value="NC_011898.1"/>
</dbReference>
<feature type="active site" description="Proton acceptor" evidence="1">
    <location>
        <position position="29"/>
    </location>
</feature>
<dbReference type="PANTHER" id="PTHR40114:SF1">
    <property type="entry name" value="SLR0698 PROTEIN"/>
    <property type="match status" value="1"/>
</dbReference>
<dbReference type="SUPFAM" id="SSF55154">
    <property type="entry name" value="CYTH-like phosphatases"/>
    <property type="match status" value="1"/>
</dbReference>
<dbReference type="Pfam" id="PF01928">
    <property type="entry name" value="CYTH"/>
    <property type="match status" value="1"/>
</dbReference>
<dbReference type="SMART" id="SM01118">
    <property type="entry name" value="CYTH"/>
    <property type="match status" value="1"/>
</dbReference>
<evidence type="ECO:0000256" key="1">
    <source>
        <dbReference type="PIRSR" id="PIRSR016487-1"/>
    </source>
</evidence>
<dbReference type="PANTHER" id="PTHR40114">
    <property type="entry name" value="SLR0698 PROTEIN"/>
    <property type="match status" value="1"/>
</dbReference>
<evidence type="ECO:0000313" key="3">
    <source>
        <dbReference type="EMBL" id="ACL76437.1"/>
    </source>
</evidence>
<gene>
    <name evidence="3" type="ordered locus">Ccel_2092</name>
</gene>
<dbReference type="InterPro" id="IPR012042">
    <property type="entry name" value="NeuTTM/CthTTM-like"/>
</dbReference>
<dbReference type="InterPro" id="IPR033469">
    <property type="entry name" value="CYTH-like_dom_sf"/>
</dbReference>
<dbReference type="AlphaFoldDB" id="B8I404"/>
<dbReference type="PROSITE" id="PS51707">
    <property type="entry name" value="CYTH"/>
    <property type="match status" value="1"/>
</dbReference>
<accession>B8I404</accession>
<evidence type="ECO:0000313" key="4">
    <source>
        <dbReference type="Proteomes" id="UP000001349"/>
    </source>
</evidence>
<dbReference type="OrthoDB" id="9805588at2"/>
<protein>
    <submittedName>
        <fullName evidence="3">Adenylate cyclase</fullName>
    </submittedName>
</protein>
<dbReference type="Gene3D" id="2.40.320.10">
    <property type="entry name" value="Hypothetical Protein Pfu-838710-001"/>
    <property type="match status" value="1"/>
</dbReference>
<dbReference type="EMBL" id="CP001348">
    <property type="protein sequence ID" value="ACL76437.1"/>
    <property type="molecule type" value="Genomic_DNA"/>
</dbReference>
<feature type="domain" description="CYTH" evidence="2">
    <location>
        <begin position="2"/>
        <end position="148"/>
    </location>
</feature>
<keyword evidence="4" id="KW-1185">Reference proteome</keyword>
<dbReference type="HOGENOM" id="CLU_109545_1_0_9"/>
<sequence length="154" mass="18252">MSIEIEKKFLVKSNEYKAFAKPVLFRQGYLSTSFERTVRVRRYDDKGFITIKGKTNNCSRLEYEYCIPIEDADNMLYNLCVQPIIEKIRYFLVYKGYEWIVDEFLGVNEGLVVAEIELKDEKECFGKPDWLGSEITSDTRYYNSNLVNNPYKTW</sequence>
<name>B8I404_RUMCH</name>
<evidence type="ECO:0000259" key="2">
    <source>
        <dbReference type="PROSITE" id="PS51707"/>
    </source>
</evidence>
<dbReference type="CDD" id="cd07891">
    <property type="entry name" value="CYTH-like_CthTTM-like_1"/>
    <property type="match status" value="1"/>
</dbReference>
<dbReference type="Proteomes" id="UP000001349">
    <property type="component" value="Chromosome"/>
</dbReference>